<reference evidence="3" key="1">
    <citation type="submission" date="2022-03" db="EMBL/GenBank/DDBJ databases">
        <authorList>
            <person name="Martin C."/>
        </authorList>
    </citation>
    <scope>NUCLEOTIDE SEQUENCE</scope>
</reference>
<evidence type="ECO:0000256" key="2">
    <source>
        <dbReference type="SAM" id="MobiDB-lite"/>
    </source>
</evidence>
<feature type="non-terminal residue" evidence="3">
    <location>
        <position position="1"/>
    </location>
</feature>
<feature type="coiled-coil region" evidence="1">
    <location>
        <begin position="91"/>
        <end position="118"/>
    </location>
</feature>
<dbReference type="AlphaFoldDB" id="A0A8S4Q0A9"/>
<protein>
    <submittedName>
        <fullName evidence="3">Uncharacterized protein</fullName>
    </submittedName>
</protein>
<organism evidence="3 4">
    <name type="scientific">Owenia fusiformis</name>
    <name type="common">Polychaete worm</name>
    <dbReference type="NCBI Taxonomy" id="6347"/>
    <lineage>
        <taxon>Eukaryota</taxon>
        <taxon>Metazoa</taxon>
        <taxon>Spiralia</taxon>
        <taxon>Lophotrochozoa</taxon>
        <taxon>Annelida</taxon>
        <taxon>Polychaeta</taxon>
        <taxon>Sedentaria</taxon>
        <taxon>Canalipalpata</taxon>
        <taxon>Sabellida</taxon>
        <taxon>Oweniida</taxon>
        <taxon>Oweniidae</taxon>
        <taxon>Owenia</taxon>
    </lineage>
</organism>
<gene>
    <name evidence="3" type="ORF">OFUS_LOCUS22555</name>
</gene>
<feature type="region of interest" description="Disordered" evidence="2">
    <location>
        <begin position="46"/>
        <end position="76"/>
    </location>
</feature>
<name>A0A8S4Q0A9_OWEFU</name>
<dbReference type="EMBL" id="CAIIXF020000011">
    <property type="protein sequence ID" value="CAH1798405.1"/>
    <property type="molecule type" value="Genomic_DNA"/>
</dbReference>
<evidence type="ECO:0000256" key="1">
    <source>
        <dbReference type="SAM" id="Coils"/>
    </source>
</evidence>
<feature type="compositionally biased region" description="Low complexity" evidence="2">
    <location>
        <begin position="64"/>
        <end position="76"/>
    </location>
</feature>
<evidence type="ECO:0000313" key="3">
    <source>
        <dbReference type="EMBL" id="CAH1798405.1"/>
    </source>
</evidence>
<dbReference type="Proteomes" id="UP000749559">
    <property type="component" value="Unassembled WGS sequence"/>
</dbReference>
<feature type="compositionally biased region" description="Polar residues" evidence="2">
    <location>
        <begin position="307"/>
        <end position="317"/>
    </location>
</feature>
<sequence length="468" mass="51812">EDQIEDISIKRRKGEKKTISMSNDIYDMYVYLRGLTDFFPRSVLSPTSRMPEGLGRSTDTQRASVSESGGSATSGSGNEALAQVCILNAANVELTKEIQQHNKQFADIKCQLDQQAKQIGELITEIDRLRLLSVPSSVAKELQQIGNPTKGTNFSTDNLQVCQLPSDQTTNADVCSEIKTNQVAPLSSKLADVCLNTKTNQAGQLPSKSADVCPNTTTNKADPLSSKAADVPNVNNSKTVLPRDLCTSPSIGRGRGRGRNVSAPESRTPGKKQPSAHLRQVDALSQPPKERTIEQGTTPPRQIGVIGTTQSSTNNETYAEVVRRRKQPQHINKAPRKELQKSKGPTRCLSGVSHEKGYTLYVENIEIHEGESDSDIKHQVITHASSMNIRIMQCYVIHNKVSQFSVGCKIVVPISYALRAQLEETWPAPIKCREWVKRRGHNNAPRFDDDLDHDDIYESSKRYECVQY</sequence>
<feature type="region of interest" description="Disordered" evidence="2">
    <location>
        <begin position="204"/>
        <end position="348"/>
    </location>
</feature>
<feature type="non-terminal residue" evidence="3">
    <location>
        <position position="468"/>
    </location>
</feature>
<proteinExistence type="predicted"/>
<keyword evidence="1" id="KW-0175">Coiled coil</keyword>
<keyword evidence="4" id="KW-1185">Reference proteome</keyword>
<accession>A0A8S4Q0A9</accession>
<comment type="caution">
    <text evidence="3">The sequence shown here is derived from an EMBL/GenBank/DDBJ whole genome shotgun (WGS) entry which is preliminary data.</text>
</comment>
<evidence type="ECO:0000313" key="4">
    <source>
        <dbReference type="Proteomes" id="UP000749559"/>
    </source>
</evidence>